<dbReference type="PANTHER" id="PTHR43072:SF23">
    <property type="entry name" value="UPF0039 PROTEIN C11D3.02C"/>
    <property type="match status" value="1"/>
</dbReference>
<protein>
    <submittedName>
        <fullName evidence="4">Phosphinothricin acetyltransferase</fullName>
    </submittedName>
</protein>
<dbReference type="InterPro" id="IPR000182">
    <property type="entry name" value="GNAT_dom"/>
</dbReference>
<evidence type="ECO:0000256" key="1">
    <source>
        <dbReference type="ARBA" id="ARBA00022679"/>
    </source>
</evidence>
<sequence>MLIRNAKAGDAERIAEIWNAEIRNGVSTFNSVEKSIPEIEDQIQSRGAAFQVADHAGAVIGFATYFPFRNGIGYAFSKEHTIDLSPEARGTGAGRALMEALLSVAKAEGVHSMMAGIAGENTAGVRFHAALGFNEVARLPEVGYKFNRRMDLILMQKFL</sequence>
<dbReference type="InterPro" id="IPR016181">
    <property type="entry name" value="Acyl_CoA_acyltransferase"/>
</dbReference>
<dbReference type="PROSITE" id="PS51186">
    <property type="entry name" value="GNAT"/>
    <property type="match status" value="1"/>
</dbReference>
<evidence type="ECO:0000313" key="5">
    <source>
        <dbReference type="Proteomes" id="UP000184211"/>
    </source>
</evidence>
<evidence type="ECO:0000313" key="4">
    <source>
        <dbReference type="EMBL" id="SHG43096.1"/>
    </source>
</evidence>
<dbReference type="EMBL" id="FQWM01000001">
    <property type="protein sequence ID" value="SHG43096.1"/>
    <property type="molecule type" value="Genomic_DNA"/>
</dbReference>
<proteinExistence type="predicted"/>
<reference evidence="5" key="1">
    <citation type="submission" date="2016-11" db="EMBL/GenBank/DDBJ databases">
        <authorList>
            <person name="Varghese N."/>
            <person name="Submissions S."/>
        </authorList>
    </citation>
    <scope>NUCLEOTIDE SEQUENCE [LARGE SCALE GENOMIC DNA]</scope>
    <source>
        <strain evidence="5">DSM 28223</strain>
    </source>
</reference>
<dbReference type="RefSeq" id="WP_072790702.1">
    <property type="nucleotide sequence ID" value="NZ_FQWM01000001.1"/>
</dbReference>
<accession>A0A1M5JR86</accession>
<dbReference type="CDD" id="cd04301">
    <property type="entry name" value="NAT_SF"/>
    <property type="match status" value="1"/>
</dbReference>
<dbReference type="OrthoDB" id="5459937at2"/>
<keyword evidence="5" id="KW-1185">Reference proteome</keyword>
<organism evidence="4 5">
    <name type="scientific">Cognatishimia maritima</name>
    <dbReference type="NCBI Taxonomy" id="870908"/>
    <lineage>
        <taxon>Bacteria</taxon>
        <taxon>Pseudomonadati</taxon>
        <taxon>Pseudomonadota</taxon>
        <taxon>Alphaproteobacteria</taxon>
        <taxon>Rhodobacterales</taxon>
        <taxon>Paracoccaceae</taxon>
        <taxon>Cognatishimia</taxon>
    </lineage>
</organism>
<evidence type="ECO:0000256" key="2">
    <source>
        <dbReference type="ARBA" id="ARBA00023315"/>
    </source>
</evidence>
<feature type="domain" description="N-acetyltransferase" evidence="3">
    <location>
        <begin position="1"/>
        <end position="159"/>
    </location>
</feature>
<dbReference type="STRING" id="870908.SAMN04488044_0760"/>
<keyword evidence="2" id="KW-0012">Acyltransferase</keyword>
<name>A0A1M5JR86_9RHOB</name>
<dbReference type="GO" id="GO:0016747">
    <property type="term" value="F:acyltransferase activity, transferring groups other than amino-acyl groups"/>
    <property type="evidence" value="ECO:0007669"/>
    <property type="project" value="InterPro"/>
</dbReference>
<dbReference type="AlphaFoldDB" id="A0A1M5JR86"/>
<dbReference type="Pfam" id="PF00583">
    <property type="entry name" value="Acetyltransf_1"/>
    <property type="match status" value="1"/>
</dbReference>
<dbReference type="SUPFAM" id="SSF55729">
    <property type="entry name" value="Acyl-CoA N-acyltransferases (Nat)"/>
    <property type="match status" value="1"/>
</dbReference>
<evidence type="ECO:0000259" key="3">
    <source>
        <dbReference type="PROSITE" id="PS51186"/>
    </source>
</evidence>
<gene>
    <name evidence="4" type="ORF">SAMN04488044_0760</name>
</gene>
<dbReference type="PANTHER" id="PTHR43072">
    <property type="entry name" value="N-ACETYLTRANSFERASE"/>
    <property type="match status" value="1"/>
</dbReference>
<keyword evidence="1 4" id="KW-0808">Transferase</keyword>
<dbReference type="Proteomes" id="UP000184211">
    <property type="component" value="Unassembled WGS sequence"/>
</dbReference>
<dbReference type="Gene3D" id="3.40.630.30">
    <property type="match status" value="1"/>
</dbReference>